<dbReference type="GO" id="GO:0098793">
    <property type="term" value="C:presynapse"/>
    <property type="evidence" value="ECO:0007669"/>
    <property type="project" value="GOC"/>
</dbReference>
<evidence type="ECO:0000313" key="4">
    <source>
        <dbReference type="RefSeq" id="XP_018322333.1"/>
    </source>
</evidence>
<dbReference type="InterPro" id="IPR035892">
    <property type="entry name" value="C2_domain_sf"/>
</dbReference>
<dbReference type="SUPFAM" id="SSF49562">
    <property type="entry name" value="C2 domain (Calcium/lipid-binding domain, CaLB)"/>
    <property type="match status" value="2"/>
</dbReference>
<dbReference type="KEGG" id="apln:108735042"/>
<dbReference type="GeneID" id="108735042"/>
<dbReference type="Pfam" id="PF00168">
    <property type="entry name" value="C2"/>
    <property type="match status" value="2"/>
</dbReference>
<accession>A0A1W4WQE6</accession>
<dbReference type="PANTHER" id="PTHR10024:SF252">
    <property type="entry name" value="SYNAPTOTAGMIN-12"/>
    <property type="match status" value="1"/>
</dbReference>
<dbReference type="FunCoup" id="A0A1W4WQE6">
    <property type="interactions" value="16"/>
</dbReference>
<proteinExistence type="predicted"/>
<keyword evidence="1" id="KW-0812">Transmembrane</keyword>
<dbReference type="Proteomes" id="UP000192223">
    <property type="component" value="Unplaced"/>
</dbReference>
<evidence type="ECO:0000259" key="2">
    <source>
        <dbReference type="PROSITE" id="PS50004"/>
    </source>
</evidence>
<dbReference type="InParanoid" id="A0A1W4WQE6"/>
<reference evidence="4" key="1">
    <citation type="submission" date="2025-08" db="UniProtKB">
        <authorList>
            <consortium name="RefSeq"/>
        </authorList>
    </citation>
    <scope>IDENTIFICATION</scope>
    <source>
        <tissue evidence="4">Entire body</tissue>
    </source>
</reference>
<organism evidence="3 4">
    <name type="scientific">Agrilus planipennis</name>
    <name type="common">Emerald ash borer</name>
    <name type="synonym">Agrilus marcopoli</name>
    <dbReference type="NCBI Taxonomy" id="224129"/>
    <lineage>
        <taxon>Eukaryota</taxon>
        <taxon>Metazoa</taxon>
        <taxon>Ecdysozoa</taxon>
        <taxon>Arthropoda</taxon>
        <taxon>Hexapoda</taxon>
        <taxon>Insecta</taxon>
        <taxon>Pterygota</taxon>
        <taxon>Neoptera</taxon>
        <taxon>Endopterygota</taxon>
        <taxon>Coleoptera</taxon>
        <taxon>Polyphaga</taxon>
        <taxon>Elateriformia</taxon>
        <taxon>Buprestoidea</taxon>
        <taxon>Buprestidae</taxon>
        <taxon>Agrilinae</taxon>
        <taxon>Agrilus</taxon>
    </lineage>
</organism>
<feature type="domain" description="C2" evidence="2">
    <location>
        <begin position="122"/>
        <end position="243"/>
    </location>
</feature>
<feature type="transmembrane region" description="Helical" evidence="1">
    <location>
        <begin position="6"/>
        <end position="24"/>
    </location>
</feature>
<gene>
    <name evidence="4" type="primary">LOC108735042</name>
</gene>
<dbReference type="FunFam" id="2.60.40.150:FF:000080">
    <property type="entry name" value="Putative synaptotagmin-12"/>
    <property type="match status" value="1"/>
</dbReference>
<dbReference type="SMART" id="SM00239">
    <property type="entry name" value="C2"/>
    <property type="match status" value="2"/>
</dbReference>
<dbReference type="GO" id="GO:0005886">
    <property type="term" value="C:plasma membrane"/>
    <property type="evidence" value="ECO:0007669"/>
    <property type="project" value="TreeGrafter"/>
</dbReference>
<dbReference type="GO" id="GO:0048488">
    <property type="term" value="P:synaptic vesicle endocytosis"/>
    <property type="evidence" value="ECO:0007669"/>
    <property type="project" value="TreeGrafter"/>
</dbReference>
<keyword evidence="3" id="KW-1185">Reference proteome</keyword>
<dbReference type="RefSeq" id="XP_018322333.1">
    <property type="nucleotide sequence ID" value="XM_018466831.1"/>
</dbReference>
<name>A0A1W4WQE6_AGRPL</name>
<dbReference type="InterPro" id="IPR000008">
    <property type="entry name" value="C2_dom"/>
</dbReference>
<dbReference type="GO" id="GO:0070382">
    <property type="term" value="C:exocytic vesicle"/>
    <property type="evidence" value="ECO:0007669"/>
    <property type="project" value="TreeGrafter"/>
</dbReference>
<dbReference type="GO" id="GO:0005544">
    <property type="term" value="F:calcium-dependent phospholipid binding"/>
    <property type="evidence" value="ECO:0007669"/>
    <property type="project" value="TreeGrafter"/>
</dbReference>
<dbReference type="GO" id="GO:0030276">
    <property type="term" value="F:clathrin binding"/>
    <property type="evidence" value="ECO:0007669"/>
    <property type="project" value="TreeGrafter"/>
</dbReference>
<evidence type="ECO:0000313" key="3">
    <source>
        <dbReference type="Proteomes" id="UP000192223"/>
    </source>
</evidence>
<dbReference type="PROSITE" id="PS50004">
    <property type="entry name" value="C2"/>
    <property type="match status" value="2"/>
</dbReference>
<dbReference type="Gene3D" id="2.60.40.150">
    <property type="entry name" value="C2 domain"/>
    <property type="match status" value="2"/>
</dbReference>
<protein>
    <submittedName>
        <fullName evidence="4">Synaptotagmin-12</fullName>
    </submittedName>
</protein>
<dbReference type="PANTHER" id="PTHR10024">
    <property type="entry name" value="SYNAPTOTAGMIN"/>
    <property type="match status" value="1"/>
</dbReference>
<keyword evidence="1" id="KW-0472">Membrane</keyword>
<dbReference type="GO" id="GO:0005509">
    <property type="term" value="F:calcium ion binding"/>
    <property type="evidence" value="ECO:0007669"/>
    <property type="project" value="TreeGrafter"/>
</dbReference>
<evidence type="ECO:0000256" key="1">
    <source>
        <dbReference type="SAM" id="Phobius"/>
    </source>
</evidence>
<keyword evidence="1" id="KW-1133">Transmembrane helix</keyword>
<feature type="domain" description="C2" evidence="2">
    <location>
        <begin position="254"/>
        <end position="390"/>
    </location>
</feature>
<dbReference type="GO" id="GO:0001786">
    <property type="term" value="F:phosphatidylserine binding"/>
    <property type="evidence" value="ECO:0007669"/>
    <property type="project" value="TreeGrafter"/>
</dbReference>
<dbReference type="OrthoDB" id="67700at2759"/>
<dbReference type="AlphaFoldDB" id="A0A1W4WQE6"/>
<dbReference type="GO" id="GO:0048791">
    <property type="term" value="P:calcium ion-regulated exocytosis of neurotransmitter"/>
    <property type="evidence" value="ECO:0007669"/>
    <property type="project" value="TreeGrafter"/>
</dbReference>
<sequence>MGELQIVATLLMIAIILVVVLMLCHSLDIWPRLTAWIFSNTEEKIGLTKLKGLYNANGYLVRSTSDLKLFASGSFKRFDSVDRDFRETLVTTNLTEKWKAGDENNPMPPPFTLQPSATSNTLSKDSTIPILKTSTGENSFLFVSILEAKELLGSNKEDILLDTYVRVFLLPDKISNAQTKIYKDSRNPSYKERFLFELHPREQCQKSLCFQVYSTSNLSHTLIGEGEFKLNDASLRQPVTTWVTLTDTGQRTSEFGEIFFSLSYLPTAERLTVVVVKARHLKFQNEREAGDPFVKVYLLQNGKKVSKKKTTTKKGERCPIFNESIIFNVPAHVLQTIQLRLTVSEAISNENNSSQSVVGHVIVGAQATGRPLTHWTQMLATLRKPVAMWHPLRK</sequence>
<dbReference type="STRING" id="224129.A0A1W4WQE6"/>
<dbReference type="GO" id="GO:0000149">
    <property type="term" value="F:SNARE binding"/>
    <property type="evidence" value="ECO:0007669"/>
    <property type="project" value="TreeGrafter"/>
</dbReference>